<comment type="caution">
    <text evidence="2">The sequence shown here is derived from an EMBL/GenBank/DDBJ whole genome shotgun (WGS) entry which is preliminary data.</text>
</comment>
<organism evidence="2 3">
    <name type="scientific">Limobrevibacterium gyesilva</name>
    <dbReference type="NCBI Taxonomy" id="2991712"/>
    <lineage>
        <taxon>Bacteria</taxon>
        <taxon>Pseudomonadati</taxon>
        <taxon>Pseudomonadota</taxon>
        <taxon>Alphaproteobacteria</taxon>
        <taxon>Acetobacterales</taxon>
        <taxon>Acetobacteraceae</taxon>
        <taxon>Limobrevibacterium</taxon>
    </lineage>
</organism>
<dbReference type="InterPro" id="IPR010865">
    <property type="entry name" value="DUF1499"/>
</dbReference>
<keyword evidence="3" id="KW-1185">Reference proteome</keyword>
<feature type="signal peptide" evidence="1">
    <location>
        <begin position="1"/>
        <end position="20"/>
    </location>
</feature>
<dbReference type="Pfam" id="PF07386">
    <property type="entry name" value="DUF1499"/>
    <property type="match status" value="1"/>
</dbReference>
<reference evidence="2" key="2">
    <citation type="submission" date="2022-10" db="EMBL/GenBank/DDBJ databases">
        <authorList>
            <person name="Trinh H.N."/>
        </authorList>
    </citation>
    <scope>NUCLEOTIDE SEQUENCE</scope>
    <source>
        <strain evidence="2">RN2-1</strain>
    </source>
</reference>
<keyword evidence="1" id="KW-0732">Signal</keyword>
<gene>
    <name evidence="2" type="ORF">OL599_14165</name>
</gene>
<dbReference type="EMBL" id="JAPDNT010000011">
    <property type="protein sequence ID" value="MCW3475723.1"/>
    <property type="molecule type" value="Genomic_DNA"/>
</dbReference>
<dbReference type="RefSeq" id="WP_264714450.1">
    <property type="nucleotide sequence ID" value="NZ_JAPDNT010000011.1"/>
</dbReference>
<evidence type="ECO:0000313" key="2">
    <source>
        <dbReference type="EMBL" id="MCW3475723.1"/>
    </source>
</evidence>
<evidence type="ECO:0000313" key="3">
    <source>
        <dbReference type="Proteomes" id="UP001165679"/>
    </source>
</evidence>
<evidence type="ECO:0000256" key="1">
    <source>
        <dbReference type="SAM" id="SignalP"/>
    </source>
</evidence>
<sequence length="154" mass="16491">MTRLLPLLLGLLLPACSGHGAEGLPVPPPMDMTRIERPATPNTALAAPAGFTPAPDIATRRYDVPPARLYAAIRAVAAAQPRTFAHAAYDDRLQAHYVARSALLNFPDLIAVQVTPESGLILWSRSVYGRSDFGVNRRRVATWLAALDAALAAN</sequence>
<feature type="chain" id="PRO_5041462524" evidence="1">
    <location>
        <begin position="21"/>
        <end position="154"/>
    </location>
</feature>
<dbReference type="Proteomes" id="UP001165679">
    <property type="component" value="Unassembled WGS sequence"/>
</dbReference>
<dbReference type="AlphaFoldDB" id="A0AA41YP81"/>
<protein>
    <submittedName>
        <fullName evidence="2">DUF1499 domain-containing protein</fullName>
    </submittedName>
</protein>
<accession>A0AA41YP81</accession>
<reference evidence="2" key="1">
    <citation type="submission" date="2022-09" db="EMBL/GenBank/DDBJ databases">
        <title>Rhodovastum sp. nov. RN2-1 isolated from soil in Seongnam, South Korea.</title>
        <authorList>
            <person name="Le N.T."/>
        </authorList>
    </citation>
    <scope>NUCLEOTIDE SEQUENCE</scope>
    <source>
        <strain evidence="2">RN2-1</strain>
    </source>
</reference>
<proteinExistence type="predicted"/>
<name>A0AA41YP81_9PROT</name>